<dbReference type="PRINTS" id="PR02108">
    <property type="entry name" value="MRGPCRFAMILY"/>
</dbReference>
<feature type="transmembrane region" description="Helical" evidence="11">
    <location>
        <begin position="80"/>
        <end position="106"/>
    </location>
</feature>
<keyword evidence="4 11" id="KW-1133">Transmembrane helix</keyword>
<dbReference type="Ensembl" id="ENSGALT00010054249.1">
    <property type="protein sequence ID" value="ENSGALP00010032750.1"/>
    <property type="gene ID" value="ENSGALG00010022294.1"/>
</dbReference>
<evidence type="ECO:0000256" key="10">
    <source>
        <dbReference type="RuleBase" id="RU000688"/>
    </source>
</evidence>
<evidence type="ECO:0000313" key="14">
    <source>
        <dbReference type="Proteomes" id="UP000000539"/>
    </source>
</evidence>
<accession>A0A3Q2UDQ6</accession>
<gene>
    <name evidence="13" type="primary">LOC121113271</name>
</gene>
<dbReference type="PRINTS" id="PR00237">
    <property type="entry name" value="GPCRRHODOPSN"/>
</dbReference>
<dbReference type="Pfam" id="PF00001">
    <property type="entry name" value="7tm_1"/>
    <property type="match status" value="1"/>
</dbReference>
<dbReference type="STRING" id="9031.ENSGALP00000069628"/>
<dbReference type="SUPFAM" id="SSF81321">
    <property type="entry name" value="Family A G protein-coupled receptor-like"/>
    <property type="match status" value="1"/>
</dbReference>
<comment type="subcellular location">
    <subcellularLocation>
        <location evidence="1">Cell membrane</location>
        <topology evidence="1">Multi-pass membrane protein</topology>
    </subcellularLocation>
</comment>
<dbReference type="OrthoDB" id="9896011at2759"/>
<evidence type="ECO:0000256" key="1">
    <source>
        <dbReference type="ARBA" id="ARBA00004651"/>
    </source>
</evidence>
<dbReference type="InterPro" id="IPR000276">
    <property type="entry name" value="GPCR_Rhodpsn"/>
</dbReference>
<dbReference type="GeneID" id="121113271"/>
<dbReference type="PANTHER" id="PTHR11334:SF69">
    <property type="entry name" value="G-PROTEIN COUPLED RECEPTORS FAMILY 1 PROFILE DOMAIN-CONTAINING PROTEIN"/>
    <property type="match status" value="1"/>
</dbReference>
<feature type="transmembrane region" description="Helical" evidence="11">
    <location>
        <begin position="225"/>
        <end position="245"/>
    </location>
</feature>
<keyword evidence="6 11" id="KW-0472">Membrane</keyword>
<evidence type="ECO:0000256" key="5">
    <source>
        <dbReference type="ARBA" id="ARBA00023040"/>
    </source>
</evidence>
<keyword evidence="7 10" id="KW-0675">Receptor</keyword>
<organism evidence="13 14">
    <name type="scientific">Gallus gallus</name>
    <name type="common">Chicken</name>
    <dbReference type="NCBI Taxonomy" id="9031"/>
    <lineage>
        <taxon>Eukaryota</taxon>
        <taxon>Metazoa</taxon>
        <taxon>Chordata</taxon>
        <taxon>Craniata</taxon>
        <taxon>Vertebrata</taxon>
        <taxon>Euteleostomi</taxon>
        <taxon>Archelosauria</taxon>
        <taxon>Archosauria</taxon>
        <taxon>Dinosauria</taxon>
        <taxon>Saurischia</taxon>
        <taxon>Theropoda</taxon>
        <taxon>Coelurosauria</taxon>
        <taxon>Aves</taxon>
        <taxon>Neognathae</taxon>
        <taxon>Galloanserae</taxon>
        <taxon>Galliformes</taxon>
        <taxon>Phasianidae</taxon>
        <taxon>Phasianinae</taxon>
        <taxon>Gallus</taxon>
    </lineage>
</organism>
<evidence type="ECO:0000313" key="13">
    <source>
        <dbReference type="Ensembl" id="ENSGALP00010032744.1"/>
    </source>
</evidence>
<evidence type="ECO:0000256" key="6">
    <source>
        <dbReference type="ARBA" id="ARBA00023136"/>
    </source>
</evidence>
<dbReference type="RefSeq" id="XP_040557742.1">
    <property type="nucleotide sequence ID" value="XM_040701808.2"/>
</dbReference>
<evidence type="ECO:0000256" key="11">
    <source>
        <dbReference type="SAM" id="Phobius"/>
    </source>
</evidence>
<dbReference type="GO" id="GO:0007186">
    <property type="term" value="P:G protein-coupled receptor signaling pathway"/>
    <property type="evidence" value="ECO:0000318"/>
    <property type="project" value="GO_Central"/>
</dbReference>
<evidence type="ECO:0000256" key="9">
    <source>
        <dbReference type="ARBA" id="ARBA00061394"/>
    </source>
</evidence>
<feature type="transmembrane region" description="Helical" evidence="11">
    <location>
        <begin position="36"/>
        <end position="60"/>
    </location>
</feature>
<dbReference type="PANTHER" id="PTHR11334">
    <property type="entry name" value="MAS-RELATED G-PROTEIN COUPLED RECEPTOR"/>
    <property type="match status" value="1"/>
</dbReference>
<dbReference type="InterPro" id="IPR026234">
    <property type="entry name" value="MRGPCRFAMILY"/>
</dbReference>
<dbReference type="InterPro" id="IPR017452">
    <property type="entry name" value="GPCR_Rhodpsn_7TM"/>
</dbReference>
<proteinExistence type="inferred from homology"/>
<dbReference type="PROSITE" id="PS50262">
    <property type="entry name" value="G_PROTEIN_RECEP_F1_2"/>
    <property type="match status" value="1"/>
</dbReference>
<keyword evidence="3 10" id="KW-0812">Transmembrane</keyword>
<dbReference type="FunFam" id="1.20.1070.10:FF:000193">
    <property type="entry name" value="Mas-related G-protein coupled receptor member E"/>
    <property type="match status" value="1"/>
</dbReference>
<dbReference type="OMA" id="AFLCHVF"/>
<dbReference type="Bgee" id="ENSGALG00000054732">
    <property type="expression patterns" value="Expressed in granulocyte"/>
</dbReference>
<dbReference type="GO" id="GO:0005886">
    <property type="term" value="C:plasma membrane"/>
    <property type="evidence" value="ECO:0000318"/>
    <property type="project" value="GO_Central"/>
</dbReference>
<sequence length="321" mass="36269">MADTTSAVFVLNFSEYMDSFENTTSECPTLNYKEKVTLSVCVGISFCGLVDNAIVMRFLFFHVKKNPFTVYTLNLAVADFSLLLLLSLLMLLILTLPICSLFDGILLSYVKIYIAVGYLCHFFDLSSLGFLTAISVERCLSVLFPIWYRCRRPKRLAGIVSGLLWAFSGSLVSFMYLTFNFIDEHMKTFGAVAFATCLTFSSMMLVSNLSLFIKIQRGFRIRHPGKLYIAVLINVIFFFVFAIPFSVEVFVNLADRLELFPEDTSLLLVMLNSSINPVIYFLVGCCRQRRSRCSVTAALRRVFEEKATSSAPEDKVDETTV</sequence>
<evidence type="ECO:0000259" key="12">
    <source>
        <dbReference type="PROSITE" id="PS50262"/>
    </source>
</evidence>
<reference evidence="13" key="2">
    <citation type="submission" date="2025-05" db="UniProtKB">
        <authorList>
            <consortium name="Ensembl"/>
        </authorList>
    </citation>
    <scope>IDENTIFICATION</scope>
    <source>
        <strain evidence="13">broiler</strain>
    </source>
</reference>
<dbReference type="GeneTree" id="ENSGT01030000234639"/>
<feature type="transmembrane region" description="Helical" evidence="11">
    <location>
        <begin position="112"/>
        <end position="136"/>
    </location>
</feature>
<name>A0A3Q2UDQ6_CHICK</name>
<keyword evidence="2" id="KW-1003">Cell membrane</keyword>
<keyword evidence="5 10" id="KW-0297">G-protein coupled receptor</keyword>
<dbReference type="Proteomes" id="UP000000539">
    <property type="component" value="Chromosome 5"/>
</dbReference>
<dbReference type="VEuPathDB" id="HostDB:LOC121113271"/>
<feature type="transmembrane region" description="Helical" evidence="11">
    <location>
        <begin position="156"/>
        <end position="177"/>
    </location>
</feature>
<dbReference type="Ensembl" id="ENSGALT00010054242.1">
    <property type="protein sequence ID" value="ENSGALP00010032744.1"/>
    <property type="gene ID" value="ENSGALG00010022294.1"/>
</dbReference>
<evidence type="ECO:0000256" key="7">
    <source>
        <dbReference type="ARBA" id="ARBA00023170"/>
    </source>
</evidence>
<keyword evidence="8 10" id="KW-0807">Transducer</keyword>
<keyword evidence="14" id="KW-1185">Reference proteome</keyword>
<evidence type="ECO:0000256" key="8">
    <source>
        <dbReference type="ARBA" id="ARBA00023224"/>
    </source>
</evidence>
<evidence type="ECO:0000256" key="2">
    <source>
        <dbReference type="ARBA" id="ARBA00022475"/>
    </source>
</evidence>
<dbReference type="PROSITE" id="PS00237">
    <property type="entry name" value="G_PROTEIN_RECEP_F1_1"/>
    <property type="match status" value="1"/>
</dbReference>
<dbReference type="AlphaFoldDB" id="A0A3Q2UDQ6"/>
<dbReference type="GO" id="GO:0004930">
    <property type="term" value="F:G protein-coupled receptor activity"/>
    <property type="evidence" value="ECO:0000318"/>
    <property type="project" value="GO_Central"/>
</dbReference>
<reference evidence="13" key="1">
    <citation type="submission" date="2020-11" db="EMBL/GenBank/DDBJ databases">
        <title>Gallus gallus (Chicken) genome, bGalGal1, GRCg7b, maternal haplotype autosomes + Z &amp; W.</title>
        <authorList>
            <person name="Warren W."/>
            <person name="Formenti G."/>
            <person name="Fedrigo O."/>
            <person name="Haase B."/>
            <person name="Mountcastle J."/>
            <person name="Balacco J."/>
            <person name="Tracey A."/>
            <person name="Schneider V."/>
            <person name="Okimoto R."/>
            <person name="Cheng H."/>
            <person name="Hawken R."/>
            <person name="Howe K."/>
            <person name="Jarvis E.D."/>
        </authorList>
    </citation>
    <scope>NUCLEOTIDE SEQUENCE [LARGE SCALE GENOMIC DNA]</scope>
    <source>
        <strain evidence="13">Broiler</strain>
    </source>
</reference>
<feature type="transmembrane region" description="Helical" evidence="11">
    <location>
        <begin position="189"/>
        <end position="213"/>
    </location>
</feature>
<feature type="domain" description="G-protein coupled receptors family 1 profile" evidence="12">
    <location>
        <begin position="51"/>
        <end position="280"/>
    </location>
</feature>
<dbReference type="Gene3D" id="1.20.1070.10">
    <property type="entry name" value="Rhodopsin 7-helix transmembrane proteins"/>
    <property type="match status" value="1"/>
</dbReference>
<dbReference type="SMR" id="A0A3Q2UDQ6"/>
<protein>
    <recommendedName>
        <fullName evidence="12">G-protein coupled receptors family 1 profile domain-containing protein</fullName>
    </recommendedName>
</protein>
<evidence type="ECO:0000256" key="3">
    <source>
        <dbReference type="ARBA" id="ARBA00022692"/>
    </source>
</evidence>
<comment type="similarity">
    <text evidence="9">Belongs to the G-protein coupled receptor 1 family. Mas subfamily.</text>
</comment>
<feature type="transmembrane region" description="Helical" evidence="11">
    <location>
        <begin position="265"/>
        <end position="283"/>
    </location>
</feature>
<evidence type="ECO:0000256" key="4">
    <source>
        <dbReference type="ARBA" id="ARBA00022989"/>
    </source>
</evidence>